<proteinExistence type="predicted"/>
<evidence type="ECO:0000259" key="1">
    <source>
        <dbReference type="Pfam" id="PF20167"/>
    </source>
</evidence>
<accession>A0AAV6IRC9</accession>
<protein>
    <recommendedName>
        <fullName evidence="1">Putative plant transposon protein domain-containing protein</fullName>
    </recommendedName>
</protein>
<dbReference type="InterPro" id="IPR046796">
    <property type="entry name" value="Transposase_32_dom"/>
</dbReference>
<evidence type="ECO:0000313" key="3">
    <source>
        <dbReference type="Proteomes" id="UP000823749"/>
    </source>
</evidence>
<keyword evidence="3" id="KW-1185">Reference proteome</keyword>
<organism evidence="2 3">
    <name type="scientific">Rhododendron griersonianum</name>
    <dbReference type="NCBI Taxonomy" id="479676"/>
    <lineage>
        <taxon>Eukaryota</taxon>
        <taxon>Viridiplantae</taxon>
        <taxon>Streptophyta</taxon>
        <taxon>Embryophyta</taxon>
        <taxon>Tracheophyta</taxon>
        <taxon>Spermatophyta</taxon>
        <taxon>Magnoliopsida</taxon>
        <taxon>eudicotyledons</taxon>
        <taxon>Gunneridae</taxon>
        <taxon>Pentapetalae</taxon>
        <taxon>asterids</taxon>
        <taxon>Ericales</taxon>
        <taxon>Ericaceae</taxon>
        <taxon>Ericoideae</taxon>
        <taxon>Rhodoreae</taxon>
        <taxon>Rhododendron</taxon>
    </lineage>
</organism>
<dbReference type="Pfam" id="PF20167">
    <property type="entry name" value="Transposase_32"/>
    <property type="match status" value="1"/>
</dbReference>
<comment type="caution">
    <text evidence="2">The sequence shown here is derived from an EMBL/GenBank/DDBJ whole genome shotgun (WGS) entry which is preliminary data.</text>
</comment>
<feature type="domain" description="Putative plant transposon protein" evidence="1">
    <location>
        <begin position="68"/>
        <end position="246"/>
    </location>
</feature>
<gene>
    <name evidence="2" type="ORF">RHGRI_026084</name>
</gene>
<reference evidence="2" key="1">
    <citation type="submission" date="2020-08" db="EMBL/GenBank/DDBJ databases">
        <title>Plant Genome Project.</title>
        <authorList>
            <person name="Zhang R.-G."/>
        </authorList>
    </citation>
    <scope>NUCLEOTIDE SEQUENCE</scope>
    <source>
        <strain evidence="2">WSP0</strain>
        <tissue evidence="2">Leaf</tissue>
    </source>
</reference>
<sequence length="262" mass="29877">MSRASSSQALAKPWRRPSESQVGFSYFVSKEASNYCDDVLSKKGQDLIERNVHIHDFKGFEMLEQFEQRGWVDAFLGYDDAYPEMVQEFLTNVIDIDLSLGSFTTYPHGMCMNFSVNSIHTMLNLPIVDNPQWPLAPSLMPSRCEVLRELTRGVYTVLNLPNQGDLASQYRILNKIMTSVISPSDNISDVNKERVLFLYGLGRGFSVDLAWVLWLEIYNYVKHPPGTVALPHISLLTRFMRSKLVPILKGEKPIKRKSPIDN</sequence>
<dbReference type="AlphaFoldDB" id="A0AAV6IRC9"/>
<name>A0AAV6IRC9_9ERIC</name>
<dbReference type="EMBL" id="JACTNZ010000009">
    <property type="protein sequence ID" value="KAG5531342.1"/>
    <property type="molecule type" value="Genomic_DNA"/>
</dbReference>
<evidence type="ECO:0000313" key="2">
    <source>
        <dbReference type="EMBL" id="KAG5531342.1"/>
    </source>
</evidence>
<dbReference type="Proteomes" id="UP000823749">
    <property type="component" value="Chromosome 9"/>
</dbReference>